<gene>
    <name evidence="2" type="ORF">COCNU_04G008810</name>
</gene>
<comment type="caution">
    <text evidence="2">The sequence shown here is derived from an EMBL/GenBank/DDBJ whole genome shotgun (WGS) entry which is preliminary data.</text>
</comment>
<evidence type="ECO:0000256" key="1">
    <source>
        <dbReference type="SAM" id="MobiDB-lite"/>
    </source>
</evidence>
<protein>
    <submittedName>
        <fullName evidence="2">Putative phosphopantothenoylcysteine decarboxylase subunit VHS3</fullName>
    </submittedName>
</protein>
<proteinExistence type="predicted"/>
<dbReference type="PANTHER" id="PTHR35726:SF4">
    <property type="entry name" value="GLUTAMIC ACID-RICH PROTEIN-LIKE"/>
    <property type="match status" value="1"/>
</dbReference>
<keyword evidence="3" id="KW-1185">Reference proteome</keyword>
<dbReference type="Proteomes" id="UP000797356">
    <property type="component" value="Chromosome 4"/>
</dbReference>
<dbReference type="AlphaFoldDB" id="A0A8K0I5Y5"/>
<evidence type="ECO:0000313" key="3">
    <source>
        <dbReference type="Proteomes" id="UP000797356"/>
    </source>
</evidence>
<dbReference type="PANTHER" id="PTHR35726">
    <property type="entry name" value="GLUTAMIC ACID-RICH PROTEIN-LIKE"/>
    <property type="match status" value="1"/>
</dbReference>
<evidence type="ECO:0000313" key="2">
    <source>
        <dbReference type="EMBL" id="KAG1338575.1"/>
    </source>
</evidence>
<organism evidence="2 3">
    <name type="scientific">Cocos nucifera</name>
    <name type="common">Coconut palm</name>
    <dbReference type="NCBI Taxonomy" id="13894"/>
    <lineage>
        <taxon>Eukaryota</taxon>
        <taxon>Viridiplantae</taxon>
        <taxon>Streptophyta</taxon>
        <taxon>Embryophyta</taxon>
        <taxon>Tracheophyta</taxon>
        <taxon>Spermatophyta</taxon>
        <taxon>Magnoliopsida</taxon>
        <taxon>Liliopsida</taxon>
        <taxon>Arecaceae</taxon>
        <taxon>Arecoideae</taxon>
        <taxon>Cocoseae</taxon>
        <taxon>Attaleinae</taxon>
        <taxon>Cocos</taxon>
    </lineage>
</organism>
<feature type="region of interest" description="Disordered" evidence="1">
    <location>
        <begin position="1"/>
        <end position="25"/>
    </location>
</feature>
<reference evidence="2" key="1">
    <citation type="journal article" date="2017" name="Gigascience">
        <title>The genome draft of coconut (Cocos nucifera).</title>
        <authorList>
            <person name="Xiao Y."/>
            <person name="Xu P."/>
            <person name="Fan H."/>
            <person name="Baudouin L."/>
            <person name="Xia W."/>
            <person name="Bocs S."/>
            <person name="Xu J."/>
            <person name="Li Q."/>
            <person name="Guo A."/>
            <person name="Zhou L."/>
            <person name="Li J."/>
            <person name="Wu Y."/>
            <person name="Ma Z."/>
            <person name="Armero A."/>
            <person name="Issali A.E."/>
            <person name="Liu N."/>
            <person name="Peng M."/>
            <person name="Yang Y."/>
        </authorList>
    </citation>
    <scope>NUCLEOTIDE SEQUENCE</scope>
    <source>
        <tissue evidence="2">Spear leaf of Hainan Tall coconut</tissue>
    </source>
</reference>
<name>A0A8K0I5Y5_COCNU</name>
<dbReference type="EMBL" id="CM017875">
    <property type="protein sequence ID" value="KAG1338575.1"/>
    <property type="molecule type" value="Genomic_DNA"/>
</dbReference>
<sequence length="128" mass="14137">MDYWIMAQPSTPLPALEGSGDSETDLELVDDHGLLCMQEGGAADNDDDDDAESCSCESYGKAQMEYGSDDGVESDGDDDAAHGVDHEMGLFVWWPANEREKKEDKEVKVVDSEDDDRLFWETCLATGY</sequence>
<accession>A0A8K0I5Y5</accession>
<reference evidence="2" key="2">
    <citation type="submission" date="2019-07" db="EMBL/GenBank/DDBJ databases">
        <authorList>
            <person name="Yang Y."/>
            <person name="Bocs S."/>
            <person name="Baudouin L."/>
        </authorList>
    </citation>
    <scope>NUCLEOTIDE SEQUENCE</scope>
    <source>
        <tissue evidence="2">Spear leaf of Hainan Tall coconut</tissue>
    </source>
</reference>